<feature type="domain" description="KIB1-4 beta-propeller" evidence="2">
    <location>
        <begin position="72"/>
        <end position="318"/>
    </location>
</feature>
<dbReference type="PANTHER" id="PTHR47123">
    <property type="entry name" value="F-BOX PROTEIN SKIP23"/>
    <property type="match status" value="1"/>
</dbReference>
<evidence type="ECO:0000313" key="4">
    <source>
        <dbReference type="Proteomes" id="UP000027138"/>
    </source>
</evidence>
<evidence type="ECO:0000259" key="1">
    <source>
        <dbReference type="Pfam" id="PF00646"/>
    </source>
</evidence>
<evidence type="ECO:0000313" key="3">
    <source>
        <dbReference type="EMBL" id="KDP43716.1"/>
    </source>
</evidence>
<dbReference type="AlphaFoldDB" id="A0A067L5K1"/>
<dbReference type="OrthoDB" id="638130at2759"/>
<dbReference type="InterPro" id="IPR001810">
    <property type="entry name" value="F-box_dom"/>
</dbReference>
<dbReference type="Proteomes" id="UP000027138">
    <property type="component" value="Unassembled WGS sequence"/>
</dbReference>
<dbReference type="InterPro" id="IPR051304">
    <property type="entry name" value="SCF_F-box_domain"/>
</dbReference>
<feature type="domain" description="F-box" evidence="1">
    <location>
        <begin position="4"/>
        <end position="38"/>
    </location>
</feature>
<protein>
    <submittedName>
        <fullName evidence="3">Uncharacterized protein</fullName>
    </submittedName>
</protein>
<gene>
    <name evidence="3" type="ORF">JCGZ_22343</name>
</gene>
<dbReference type="Pfam" id="PF00646">
    <property type="entry name" value="F-box"/>
    <property type="match status" value="1"/>
</dbReference>
<keyword evidence="4" id="KW-1185">Reference proteome</keyword>
<dbReference type="InterPro" id="IPR005174">
    <property type="entry name" value="KIB1-4_b-propeller"/>
</dbReference>
<dbReference type="Gene3D" id="1.20.1280.50">
    <property type="match status" value="1"/>
</dbReference>
<reference evidence="3 4" key="1">
    <citation type="journal article" date="2014" name="PLoS ONE">
        <title>Global Analysis of Gene Expression Profiles in Physic Nut (Jatropha curcas L.) Seedlings Exposed to Salt Stress.</title>
        <authorList>
            <person name="Zhang L."/>
            <person name="Zhang C."/>
            <person name="Wu P."/>
            <person name="Chen Y."/>
            <person name="Li M."/>
            <person name="Jiang H."/>
            <person name="Wu G."/>
        </authorList>
    </citation>
    <scope>NUCLEOTIDE SEQUENCE [LARGE SCALE GENOMIC DNA]</scope>
    <source>
        <strain evidence="4">cv. GZQX0401</strain>
        <tissue evidence="3">Young leaves</tissue>
    </source>
</reference>
<evidence type="ECO:0000259" key="2">
    <source>
        <dbReference type="Pfam" id="PF03478"/>
    </source>
</evidence>
<dbReference type="SUPFAM" id="SSF81383">
    <property type="entry name" value="F-box domain"/>
    <property type="match status" value="1"/>
</dbReference>
<dbReference type="STRING" id="180498.A0A067L5K1"/>
<organism evidence="3 4">
    <name type="scientific">Jatropha curcas</name>
    <name type="common">Barbados nut</name>
    <dbReference type="NCBI Taxonomy" id="180498"/>
    <lineage>
        <taxon>Eukaryota</taxon>
        <taxon>Viridiplantae</taxon>
        <taxon>Streptophyta</taxon>
        <taxon>Embryophyta</taxon>
        <taxon>Tracheophyta</taxon>
        <taxon>Spermatophyta</taxon>
        <taxon>Magnoliopsida</taxon>
        <taxon>eudicotyledons</taxon>
        <taxon>Gunneridae</taxon>
        <taxon>Pentapetalae</taxon>
        <taxon>rosids</taxon>
        <taxon>fabids</taxon>
        <taxon>Malpighiales</taxon>
        <taxon>Euphorbiaceae</taxon>
        <taxon>Crotonoideae</taxon>
        <taxon>Jatropheae</taxon>
        <taxon>Jatropha</taxon>
    </lineage>
</organism>
<dbReference type="EMBL" id="KK914259">
    <property type="protein sequence ID" value="KDP43716.1"/>
    <property type="molecule type" value="Genomic_DNA"/>
</dbReference>
<accession>A0A067L5K1</accession>
<proteinExistence type="predicted"/>
<dbReference type="Pfam" id="PF03478">
    <property type="entry name" value="Beta-prop_KIB1-4"/>
    <property type="match status" value="1"/>
</dbReference>
<dbReference type="KEGG" id="jcu:105628523"/>
<dbReference type="InterPro" id="IPR036047">
    <property type="entry name" value="F-box-like_dom_sf"/>
</dbReference>
<sequence length="396" mass="45744">MRPWSDLPEDLLASIANRLEDPLDSVRFRSVCSSWRSSSPMRKAFPDFSVKFPFPISPNDNNDPYRQRQGYFALSKSKVYVIQPPQQENGTQESGTWLVRVKKGENGKFVLLNPLDKDLPIKNSSLKVLDLLDFRVTQVAQCYSLDFIEHFSAIPVEGHAVSVHKVLFDGSVVVGIKDYPNSLFFRRLTDDKWVLPDFEAMDIAVHKGKYFAVKDRGDVTVFDSDFRVSETIKTPIRSCVYDRFFYLIESFGDLFLVYSYIVIGSRVQFTVYKLDEEKSQWDEVNRLDDRTFFLSESCTFSVMAKDFLECKRNCIYYGLNWRDGTGRLRRNLYPVDFNSTELHYRHIGVLDLVYGDCGSIADCPGYDEIFWPPPTWLRTGSSSSGVQNVNAKRHHY</sequence>
<dbReference type="PANTHER" id="PTHR47123:SF6">
    <property type="entry name" value="F-BOX PROTEIN SKIP23-LIKE ISOFORM X1"/>
    <property type="match status" value="1"/>
</dbReference>
<name>A0A067L5K1_JATCU</name>